<dbReference type="InParanoid" id="A0A3N7FAW5"/>
<evidence type="ECO:0000256" key="1">
    <source>
        <dbReference type="SAM" id="MobiDB-lite"/>
    </source>
</evidence>
<accession>A0A3N7FAW5</accession>
<feature type="region of interest" description="Disordered" evidence="1">
    <location>
        <begin position="37"/>
        <end position="143"/>
    </location>
</feature>
<gene>
    <name evidence="2" type="ORF">POPTR_T101300</name>
</gene>
<dbReference type="AlphaFoldDB" id="A0A3N7FAW5"/>
<name>A0A3N7FAW5_POPTR</name>
<protein>
    <submittedName>
        <fullName evidence="2">Uncharacterized protein</fullName>
    </submittedName>
</protein>
<dbReference type="PANTHER" id="PTHR36036">
    <property type="entry name" value="PROLINE-RICH FAMILY PROTEIN"/>
    <property type="match status" value="1"/>
</dbReference>
<organism evidence="2">
    <name type="scientific">Populus trichocarpa</name>
    <name type="common">Western balsam poplar</name>
    <name type="synonym">Populus balsamifera subsp. trichocarpa</name>
    <dbReference type="NCBI Taxonomy" id="3694"/>
    <lineage>
        <taxon>Eukaryota</taxon>
        <taxon>Viridiplantae</taxon>
        <taxon>Streptophyta</taxon>
        <taxon>Embryophyta</taxon>
        <taxon>Tracheophyta</taxon>
        <taxon>Spermatophyta</taxon>
        <taxon>Magnoliopsida</taxon>
        <taxon>eudicotyledons</taxon>
        <taxon>Gunneridae</taxon>
        <taxon>Pentapetalae</taxon>
        <taxon>rosids</taxon>
        <taxon>fabids</taxon>
        <taxon>Malpighiales</taxon>
        <taxon>Salicaceae</taxon>
        <taxon>Saliceae</taxon>
        <taxon>Populus</taxon>
    </lineage>
</organism>
<evidence type="ECO:0000313" key="2">
    <source>
        <dbReference type="EMBL" id="RQO93723.1"/>
    </source>
</evidence>
<dbReference type="EMBL" id="KZ623423">
    <property type="protein sequence ID" value="RQO93723.1"/>
    <property type="molecule type" value="Genomic_DNA"/>
</dbReference>
<reference evidence="2" key="1">
    <citation type="journal article" date="2006" name="Science">
        <title>The genome of black cottonwood, Populus trichocarpa (Torr. &amp; Gray).</title>
        <authorList>
            <person name="Tuskan G.A."/>
            <person name="Difazio S."/>
            <person name="Jansson S."/>
            <person name="Bohlmann J."/>
            <person name="Grigoriev I."/>
            <person name="Hellsten U."/>
            <person name="Putnam N."/>
            <person name="Ralph S."/>
            <person name="Rombauts S."/>
            <person name="Salamov A."/>
            <person name="Schein J."/>
            <person name="Sterck L."/>
            <person name="Aerts A."/>
            <person name="Bhalerao R.R."/>
            <person name="Bhalerao R.P."/>
            <person name="Blaudez D."/>
            <person name="Boerjan W."/>
            <person name="Brun A."/>
            <person name="Brunner A."/>
            <person name="Busov V."/>
            <person name="Campbell M."/>
            <person name="Carlson J."/>
            <person name="Chalot M."/>
            <person name="Chapman J."/>
            <person name="Chen G.L."/>
            <person name="Cooper D."/>
            <person name="Coutinho P.M."/>
            <person name="Couturier J."/>
            <person name="Covert S."/>
            <person name="Cronk Q."/>
            <person name="Cunningham R."/>
            <person name="Davis J."/>
            <person name="Degroeve S."/>
            <person name="Dejardin A."/>
            <person name="Depamphilis C."/>
            <person name="Detter J."/>
            <person name="Dirks B."/>
            <person name="Dubchak I."/>
            <person name="Duplessis S."/>
            <person name="Ehlting J."/>
            <person name="Ellis B."/>
            <person name="Gendler K."/>
            <person name="Goodstein D."/>
            <person name="Gribskov M."/>
            <person name="Grimwood J."/>
            <person name="Groover A."/>
            <person name="Gunter L."/>
            <person name="Hamberger B."/>
            <person name="Heinze B."/>
            <person name="Helariutta Y."/>
            <person name="Henrissat B."/>
            <person name="Holligan D."/>
            <person name="Holt R."/>
            <person name="Huang W."/>
            <person name="Islam-Faridi N."/>
            <person name="Jones S."/>
            <person name="Jones-Rhoades M."/>
            <person name="Jorgensen R."/>
            <person name="Joshi C."/>
            <person name="Kangasjarvi J."/>
            <person name="Karlsson J."/>
            <person name="Kelleher C."/>
            <person name="Kirkpatrick R."/>
            <person name="Kirst M."/>
            <person name="Kohler A."/>
            <person name="Kalluri U."/>
            <person name="Larimer F."/>
            <person name="Leebens-Mack J."/>
            <person name="Leple J.C."/>
            <person name="Locascio P."/>
            <person name="Lou Y."/>
            <person name="Lucas S."/>
            <person name="Martin F."/>
            <person name="Montanini B."/>
            <person name="Napoli C."/>
            <person name="Nelson D.R."/>
            <person name="Nelson C."/>
            <person name="Nieminen K."/>
            <person name="Nilsson O."/>
            <person name="Pereda V."/>
            <person name="Peter G."/>
            <person name="Philippe R."/>
            <person name="Pilate G."/>
            <person name="Poliakov A."/>
            <person name="Razumovskaya J."/>
            <person name="Richardson P."/>
            <person name="Rinaldi C."/>
            <person name="Ritland K."/>
            <person name="Rouze P."/>
            <person name="Ryaboy D."/>
            <person name="Schmutz J."/>
            <person name="Schrader J."/>
            <person name="Segerman B."/>
            <person name="Shin H."/>
            <person name="Siddiqui A."/>
            <person name="Sterky F."/>
            <person name="Terry A."/>
            <person name="Tsai C.J."/>
            <person name="Uberbacher E."/>
            <person name="Unneberg P."/>
            <person name="Vahala J."/>
            <person name="Wall K."/>
            <person name="Wessler S."/>
            <person name="Yang G."/>
            <person name="Yin T."/>
            <person name="Douglas C."/>
            <person name="Marra M."/>
            <person name="Sandberg G."/>
            <person name="Van de Peer Y."/>
            <person name="Rokhsar D."/>
        </authorList>
    </citation>
    <scope>NUCLEOTIDE SEQUENCE [LARGE SCALE GENOMIC DNA]</scope>
    <source>
        <strain evidence="2">Nisqually-1</strain>
    </source>
</reference>
<reference evidence="2" key="2">
    <citation type="submission" date="2017-07" db="EMBL/GenBank/DDBJ databases">
        <title>WGS assembly of Populus trichocarpa.</title>
        <authorList>
            <person name="Tuskan G."/>
            <person name="Difazio S."/>
            <person name="Jansson S."/>
            <person name="Bohlmann J."/>
            <person name="Grigoriev I."/>
            <person name="Hellsten U."/>
            <person name="Putnam N."/>
            <person name="Ralph S."/>
            <person name="Rombauts S."/>
            <person name="Salamov A."/>
            <person name="Schein J."/>
            <person name="Sterck L."/>
            <person name="Aerts A."/>
            <person name="Bhalerao R."/>
            <person name="Bhalerao R."/>
            <person name="Blaudez D."/>
            <person name="Boerjan W."/>
            <person name="Brun A."/>
            <person name="Brunner A."/>
            <person name="Busov V."/>
            <person name="Campbell M."/>
            <person name="Carlson J."/>
            <person name="Chalot M."/>
            <person name="Chapman J."/>
            <person name="Chen G."/>
            <person name="Cooper D."/>
            <person name="Coutinho P."/>
            <person name="Couturier J."/>
            <person name="Covert S."/>
            <person name="Cronk Q."/>
            <person name="Cunningham R."/>
            <person name="Davis J."/>
            <person name="Degroeve S."/>
            <person name="Dejardin A."/>
            <person name="Depamphilis C."/>
            <person name="Detter J."/>
            <person name="Dirks B."/>
            <person name="Dubchak I."/>
            <person name="Duplessis S."/>
            <person name="Ehlting J."/>
            <person name="Ellis B."/>
            <person name="Gendler K."/>
            <person name="Goodstein D."/>
            <person name="Gribskov M."/>
            <person name="Grimwood J."/>
            <person name="Groover A."/>
            <person name="Gunter L."/>
            <person name="Hamberger B."/>
            <person name="Heinze B."/>
            <person name="Helariutta Y."/>
            <person name="Henrissat B."/>
            <person name="Holligan D."/>
            <person name="Holt R."/>
            <person name="Huang W."/>
            <person name="Islam-Faridi N."/>
            <person name="Jones S."/>
            <person name="Jones-Rhoades M."/>
            <person name="Jorgensen R."/>
            <person name="Joshi C."/>
            <person name="Kangasjarvi J."/>
            <person name="Karlsson J."/>
            <person name="Kelleher C."/>
            <person name="Kirkpatrick R."/>
            <person name="Kirst M."/>
            <person name="Kohler A."/>
            <person name="Kalluri U."/>
            <person name="Larimer F."/>
            <person name="Leebens-Mack J."/>
            <person name="Leple J."/>
            <person name="Locascio P."/>
            <person name="Lou Y."/>
            <person name="Lucas S."/>
            <person name="Martin F."/>
            <person name="Montanini B."/>
            <person name="Napoli C."/>
            <person name="Nelson D."/>
            <person name="Nelson C."/>
            <person name="Nieminen K."/>
            <person name="Nilsson O."/>
            <person name="Pereda V."/>
            <person name="Peter G."/>
            <person name="Philippe R."/>
            <person name="Pilate G."/>
            <person name="Poliakov A."/>
            <person name="Razumovskaya J."/>
            <person name="Richardson P."/>
            <person name="Rinaldi C."/>
            <person name="Ritland K."/>
            <person name="Rouze P."/>
            <person name="Ryaboy D."/>
            <person name="Schmutz J."/>
            <person name="Schrader J."/>
            <person name="Segerman B."/>
            <person name="Shin H."/>
            <person name="Siddiqui A."/>
            <person name="Sterky F."/>
            <person name="Terry A."/>
            <person name="Tsai C."/>
            <person name="Uberbacher E."/>
            <person name="Unneberg P."/>
            <person name="Vahala J."/>
            <person name="Wall K."/>
            <person name="Wessler S."/>
            <person name="Yang G."/>
            <person name="Yin T."/>
            <person name="Douglas C."/>
            <person name="Marra M."/>
            <person name="Sandberg G."/>
            <person name="Van De Peer Y."/>
            <person name="Rokhsar D."/>
        </authorList>
    </citation>
    <scope>NUCLEOTIDE SEQUENCE</scope>
    <source>
        <strain evidence="2">Nisqually-1</strain>
    </source>
</reference>
<proteinExistence type="predicted"/>
<sequence>MCYVGKATKIFIFIVTVLVILGLVLGYELLRHRLHKSHKCSGDDDDCHPPQLTFPNPTTSGPSGLTPPSAAGIYQFSPPPPTPPDSGTNLHPPPPPPTPPDIGTNLPPPPPPPPLLLSPPPPAVPAVTGAPPPSNNPPSSTVLVTPGDGSLGCGLYCRISSISEFTELSLNLLIKKRCY</sequence>
<feature type="compositionally biased region" description="Pro residues" evidence="1">
    <location>
        <begin position="91"/>
        <end position="136"/>
    </location>
</feature>
<feature type="compositionally biased region" description="Low complexity" evidence="1">
    <location>
        <begin position="57"/>
        <end position="72"/>
    </location>
</feature>
<dbReference type="InterPro" id="IPR040277">
    <property type="entry name" value="Os04g0629400-like"/>
</dbReference>
<dbReference type="PRINTS" id="PR01217">
    <property type="entry name" value="PRICHEXTENSN"/>
</dbReference>
<dbReference type="PANTHER" id="PTHR36036:SF1">
    <property type="entry name" value="PROLINE-RICH FAMILY PROTEIN"/>
    <property type="match status" value="1"/>
</dbReference>